<comment type="caution">
    <text evidence="3">The sequence shown here is derived from an EMBL/GenBank/DDBJ whole genome shotgun (WGS) entry which is preliminary data.</text>
</comment>
<evidence type="ECO:0000259" key="2">
    <source>
        <dbReference type="Pfam" id="PF11984"/>
    </source>
</evidence>
<dbReference type="RefSeq" id="WP_146431057.1">
    <property type="nucleotide sequence ID" value="NZ_SJPF01000002.1"/>
</dbReference>
<protein>
    <recommendedName>
        <fullName evidence="2">Methanolan biosynthesis EpsI domain-containing protein</fullName>
    </recommendedName>
</protein>
<proteinExistence type="predicted"/>
<keyword evidence="1" id="KW-0472">Membrane</keyword>
<dbReference type="EMBL" id="SJPF01000002">
    <property type="protein sequence ID" value="TWT34640.1"/>
    <property type="molecule type" value="Genomic_DNA"/>
</dbReference>
<dbReference type="Proteomes" id="UP000318878">
    <property type="component" value="Unassembled WGS sequence"/>
</dbReference>
<keyword evidence="4" id="KW-1185">Reference proteome</keyword>
<evidence type="ECO:0000313" key="3">
    <source>
        <dbReference type="EMBL" id="TWT34640.1"/>
    </source>
</evidence>
<gene>
    <name evidence="3" type="ORF">Enr8_20530</name>
</gene>
<name>A0A5C5V9D6_9BACT</name>
<keyword evidence="1" id="KW-0812">Transmembrane</keyword>
<dbReference type="InterPro" id="IPR014263">
    <property type="entry name" value="Methanolan_biosynth_EpsI"/>
</dbReference>
<evidence type="ECO:0000313" key="4">
    <source>
        <dbReference type="Proteomes" id="UP000318878"/>
    </source>
</evidence>
<keyword evidence="1" id="KW-1133">Transmembrane helix</keyword>
<sequence length="267" mass="30097">MKILQYRIPGLLILLVAVQLVSVLMYRQYSQVSVRPLTQSLEGLPDVLDGWSGESAESDPNLLRAIDADDLINRRYQKDIEWPIALHCATFYSLDHWMPHTPLECYPGAGWRLKRDAVVRDETNPEQAMHWVEFGNETGSVQVLYWYQRGEDVYFTREGARDSRQNIWGLETCPPLVKVILQTDGRAGEKGKENLLKLSGTIRQWIKDHGSSPAMSSGDALTVRRSLMPGGHSRSNPPTDAPVVVAREAGLGASHFAMVPYHEWICN</sequence>
<feature type="domain" description="Methanolan biosynthesis EpsI" evidence="2">
    <location>
        <begin position="14"/>
        <end position="153"/>
    </location>
</feature>
<reference evidence="3 4" key="1">
    <citation type="submission" date="2019-02" db="EMBL/GenBank/DDBJ databases">
        <title>Deep-cultivation of Planctomycetes and their phenomic and genomic characterization uncovers novel biology.</title>
        <authorList>
            <person name="Wiegand S."/>
            <person name="Jogler M."/>
            <person name="Boedeker C."/>
            <person name="Pinto D."/>
            <person name="Vollmers J."/>
            <person name="Rivas-Marin E."/>
            <person name="Kohn T."/>
            <person name="Peeters S.H."/>
            <person name="Heuer A."/>
            <person name="Rast P."/>
            <person name="Oberbeckmann S."/>
            <person name="Bunk B."/>
            <person name="Jeske O."/>
            <person name="Meyerdierks A."/>
            <person name="Storesund J.E."/>
            <person name="Kallscheuer N."/>
            <person name="Luecker S."/>
            <person name="Lage O.M."/>
            <person name="Pohl T."/>
            <person name="Merkel B.J."/>
            <person name="Hornburger P."/>
            <person name="Mueller R.-W."/>
            <person name="Bruemmer F."/>
            <person name="Labrenz M."/>
            <person name="Spormann A.M."/>
            <person name="Op Den Camp H."/>
            <person name="Overmann J."/>
            <person name="Amann R."/>
            <person name="Jetten M.S.M."/>
            <person name="Mascher T."/>
            <person name="Medema M.H."/>
            <person name="Devos D.P."/>
            <person name="Kaster A.-K."/>
            <person name="Ovreas L."/>
            <person name="Rohde M."/>
            <person name="Galperin M.Y."/>
            <person name="Jogler C."/>
        </authorList>
    </citation>
    <scope>NUCLEOTIDE SEQUENCE [LARGE SCALE GENOMIC DNA]</scope>
    <source>
        <strain evidence="3 4">Enr8</strain>
    </source>
</reference>
<dbReference type="OrthoDB" id="267899at2"/>
<feature type="transmembrane region" description="Helical" evidence="1">
    <location>
        <begin position="6"/>
        <end position="26"/>
    </location>
</feature>
<accession>A0A5C5V9D6</accession>
<dbReference type="AlphaFoldDB" id="A0A5C5V9D6"/>
<dbReference type="Pfam" id="PF11984">
    <property type="entry name" value="DUF3485"/>
    <property type="match status" value="1"/>
</dbReference>
<evidence type="ECO:0000256" key="1">
    <source>
        <dbReference type="SAM" id="Phobius"/>
    </source>
</evidence>
<organism evidence="3 4">
    <name type="scientific">Blastopirellula retiformator</name>
    <dbReference type="NCBI Taxonomy" id="2527970"/>
    <lineage>
        <taxon>Bacteria</taxon>
        <taxon>Pseudomonadati</taxon>
        <taxon>Planctomycetota</taxon>
        <taxon>Planctomycetia</taxon>
        <taxon>Pirellulales</taxon>
        <taxon>Pirellulaceae</taxon>
        <taxon>Blastopirellula</taxon>
    </lineage>
</organism>